<accession>A0ABW2U3Z5</accession>
<comment type="caution">
    <text evidence="5">The sequence shown here is derived from an EMBL/GenBank/DDBJ whole genome shotgun (WGS) entry which is preliminary data.</text>
</comment>
<keyword evidence="4" id="KW-0732">Signal</keyword>
<dbReference type="PANTHER" id="PTHR43270">
    <property type="entry name" value="BETA-ALA-HIS DIPEPTIDASE"/>
    <property type="match status" value="1"/>
</dbReference>
<keyword evidence="6" id="KW-1185">Reference proteome</keyword>
<dbReference type="RefSeq" id="WP_380201556.1">
    <property type="nucleotide sequence ID" value="NZ_JBHTEK010000001.1"/>
</dbReference>
<keyword evidence="1" id="KW-0645">Protease</keyword>
<organism evidence="5 6">
    <name type="scientific">Hymenobacter humi</name>
    <dbReference type="NCBI Taxonomy" id="1411620"/>
    <lineage>
        <taxon>Bacteria</taxon>
        <taxon>Pseudomonadati</taxon>
        <taxon>Bacteroidota</taxon>
        <taxon>Cytophagia</taxon>
        <taxon>Cytophagales</taxon>
        <taxon>Hymenobacteraceae</taxon>
        <taxon>Hymenobacter</taxon>
    </lineage>
</organism>
<sequence length="219" mass="24477">MKKYFALALLALLGSTQANDPIQKVRQFRQAHERELLTEFEQFVAIPNVAADTANLRRTALFIQDMMRRRGIKTQLLAAPTPGVPPVVFGEVRTPGATRTVIFYAHYDGQPVNPAQWREGLAPFQPTYATGPLDRGGQLASRPAPGQPLSPDWRLYARSASDDKAGVMTILTGYQALVASKLKARVNIKFFLRARKSGARRTWLKSWPATRRCWRPTCG</sequence>
<dbReference type="SUPFAM" id="SSF53187">
    <property type="entry name" value="Zn-dependent exopeptidases"/>
    <property type="match status" value="1"/>
</dbReference>
<evidence type="ECO:0000256" key="1">
    <source>
        <dbReference type="ARBA" id="ARBA00022670"/>
    </source>
</evidence>
<name>A0ABW2U3Z5_9BACT</name>
<dbReference type="PANTHER" id="PTHR43270:SF8">
    <property type="entry name" value="DI- AND TRIPEPTIDASE DUG2-RELATED"/>
    <property type="match status" value="1"/>
</dbReference>
<dbReference type="InterPro" id="IPR051458">
    <property type="entry name" value="Cyt/Met_Dipeptidase"/>
</dbReference>
<evidence type="ECO:0000313" key="6">
    <source>
        <dbReference type="Proteomes" id="UP001596513"/>
    </source>
</evidence>
<evidence type="ECO:0000313" key="5">
    <source>
        <dbReference type="EMBL" id="MFC7667210.1"/>
    </source>
</evidence>
<dbReference type="EMBL" id="JBHTEK010000001">
    <property type="protein sequence ID" value="MFC7667210.1"/>
    <property type="molecule type" value="Genomic_DNA"/>
</dbReference>
<protein>
    <recommendedName>
        <fullName evidence="7">M20/M25/M40 family metallo-hydrolase</fullName>
    </recommendedName>
</protein>
<proteinExistence type="predicted"/>
<reference evidence="6" key="1">
    <citation type="journal article" date="2019" name="Int. J. Syst. Evol. Microbiol.">
        <title>The Global Catalogue of Microorganisms (GCM) 10K type strain sequencing project: providing services to taxonomists for standard genome sequencing and annotation.</title>
        <authorList>
            <consortium name="The Broad Institute Genomics Platform"/>
            <consortium name="The Broad Institute Genome Sequencing Center for Infectious Disease"/>
            <person name="Wu L."/>
            <person name="Ma J."/>
        </authorList>
    </citation>
    <scope>NUCLEOTIDE SEQUENCE [LARGE SCALE GENOMIC DNA]</scope>
    <source>
        <strain evidence="6">JCM 19635</strain>
    </source>
</reference>
<evidence type="ECO:0000256" key="3">
    <source>
        <dbReference type="ARBA" id="ARBA00022801"/>
    </source>
</evidence>
<feature type="signal peptide" evidence="4">
    <location>
        <begin position="1"/>
        <end position="18"/>
    </location>
</feature>
<evidence type="ECO:0000256" key="2">
    <source>
        <dbReference type="ARBA" id="ARBA00022723"/>
    </source>
</evidence>
<keyword evidence="2" id="KW-0479">Metal-binding</keyword>
<gene>
    <name evidence="5" type="ORF">ACFQT0_07100</name>
</gene>
<evidence type="ECO:0000256" key="4">
    <source>
        <dbReference type="SAM" id="SignalP"/>
    </source>
</evidence>
<feature type="chain" id="PRO_5045536141" description="M20/M25/M40 family metallo-hydrolase" evidence="4">
    <location>
        <begin position="19"/>
        <end position="219"/>
    </location>
</feature>
<dbReference type="Proteomes" id="UP001596513">
    <property type="component" value="Unassembled WGS sequence"/>
</dbReference>
<keyword evidence="3" id="KW-0378">Hydrolase</keyword>
<dbReference type="Gene3D" id="3.40.630.10">
    <property type="entry name" value="Zn peptidases"/>
    <property type="match status" value="1"/>
</dbReference>
<evidence type="ECO:0008006" key="7">
    <source>
        <dbReference type="Google" id="ProtNLM"/>
    </source>
</evidence>